<proteinExistence type="predicted"/>
<protein>
    <submittedName>
        <fullName evidence="1">Uncharacterized protein</fullName>
    </submittedName>
</protein>
<sequence length="80" mass="9581">MFLIQCQTRNMDIKMLIETREEIKYLLSHMKSGSILPHVECIYFKNNVKPLTFHSDYECKQKLVKIAPDAYMRQEELLLM</sequence>
<reference evidence="1 2" key="1">
    <citation type="submission" date="2016-06" db="EMBL/GenBank/DDBJ databases">
        <title>First insights into the genetic diversity and population structure of in the Bacillus cereus group bacteria from diverse marine environments.</title>
        <authorList>
            <person name="Liu Y."/>
            <person name="Lai Q."/>
            <person name="Shao Z."/>
        </authorList>
    </citation>
    <scope>NUCLEOTIDE SEQUENCE [LARGE SCALE GENOMIC DNA]</scope>
    <source>
        <strain evidence="1 2">TD42</strain>
    </source>
</reference>
<dbReference type="Proteomes" id="UP000183185">
    <property type="component" value="Unassembled WGS sequence"/>
</dbReference>
<organism evidence="1 2">
    <name type="scientific">Bacillus proteolyticus</name>
    <dbReference type="NCBI Taxonomy" id="2026192"/>
    <lineage>
        <taxon>Bacteria</taxon>
        <taxon>Bacillati</taxon>
        <taxon>Bacillota</taxon>
        <taxon>Bacilli</taxon>
        <taxon>Bacillales</taxon>
        <taxon>Bacillaceae</taxon>
        <taxon>Bacillus</taxon>
        <taxon>Bacillus cereus group</taxon>
    </lineage>
</organism>
<evidence type="ECO:0000313" key="1">
    <source>
        <dbReference type="EMBL" id="OJE41932.1"/>
    </source>
</evidence>
<accession>A0AA44KTY2</accession>
<dbReference type="EMBL" id="MACH01000111">
    <property type="protein sequence ID" value="OJE41932.1"/>
    <property type="molecule type" value="Genomic_DNA"/>
</dbReference>
<gene>
    <name evidence="1" type="ORF">BAQ49_12230</name>
</gene>
<evidence type="ECO:0000313" key="2">
    <source>
        <dbReference type="Proteomes" id="UP000183185"/>
    </source>
</evidence>
<comment type="caution">
    <text evidence="1">The sequence shown here is derived from an EMBL/GenBank/DDBJ whole genome shotgun (WGS) entry which is preliminary data.</text>
</comment>
<dbReference type="AlphaFoldDB" id="A0AA44KTY2"/>
<name>A0AA44KTY2_9BACI</name>